<dbReference type="AlphaFoldDB" id="A0A133S0L6"/>
<sequence length="205" mass="24742">MENKDEKKVEKKFKGYIEKIFGKDCLKEIEPLYKKVIENRDNNIKCGTYGDDPATIELILYLRHKMRENKLISSEPISNYLKAIPKTKEDCKELLENFLENDGKTRSWLTEEYKKRFPCSYESEPESHKKPYTDDGWNYFEYLNQNNQNYDYDIEWFYVEKNEIGHIYYNELDHYLTYLLGAIRRGKADRIRQGENIKKDLEKID</sequence>
<comment type="caution">
    <text evidence="1">The sequence shown here is derived from an EMBL/GenBank/DDBJ whole genome shotgun (WGS) entry which is preliminary data.</text>
</comment>
<dbReference type="RefSeq" id="WP_060805531.1">
    <property type="nucleotide sequence ID" value="NZ_JAJNSD010000001.1"/>
</dbReference>
<proteinExistence type="predicted"/>
<dbReference type="EMBL" id="LRQR01000041">
    <property type="protein sequence ID" value="KXA61662.1"/>
    <property type="molecule type" value="Genomic_DNA"/>
</dbReference>
<organism evidence="1 2">
    <name type="scientific">Streptococcus mitis</name>
    <dbReference type="NCBI Taxonomy" id="28037"/>
    <lineage>
        <taxon>Bacteria</taxon>
        <taxon>Bacillati</taxon>
        <taxon>Bacillota</taxon>
        <taxon>Bacilli</taxon>
        <taxon>Lactobacillales</taxon>
        <taxon>Streptococcaceae</taxon>
        <taxon>Streptococcus</taxon>
        <taxon>Streptococcus mitis group</taxon>
    </lineage>
</organism>
<name>A0A133S0L6_STRMT</name>
<dbReference type="Proteomes" id="UP000070065">
    <property type="component" value="Unassembled WGS sequence"/>
</dbReference>
<evidence type="ECO:0000313" key="2">
    <source>
        <dbReference type="Proteomes" id="UP000070065"/>
    </source>
</evidence>
<protein>
    <submittedName>
        <fullName evidence="1">Uncharacterized protein</fullName>
    </submittedName>
</protein>
<reference evidence="1 2" key="1">
    <citation type="submission" date="2016-01" db="EMBL/GenBank/DDBJ databases">
        <authorList>
            <person name="Oliw E.H."/>
        </authorList>
    </citation>
    <scope>NUCLEOTIDE SEQUENCE [LARGE SCALE GENOMIC DNA]</scope>
    <source>
        <strain evidence="1 2">CMW7705B</strain>
    </source>
</reference>
<gene>
    <name evidence="1" type="ORF">HMPREF3228_00628</name>
</gene>
<evidence type="ECO:0000313" key="1">
    <source>
        <dbReference type="EMBL" id="KXA61662.1"/>
    </source>
</evidence>
<accession>A0A133S0L6</accession>
<dbReference type="PATRIC" id="fig|28037.231.peg.624"/>